<dbReference type="InterPro" id="IPR025745">
    <property type="entry name" value="Mrr-like_N_dom"/>
</dbReference>
<dbReference type="PANTHER" id="PTHR30015">
    <property type="entry name" value="MRR RESTRICTION SYSTEM PROTEIN"/>
    <property type="match status" value="1"/>
</dbReference>
<dbReference type="Pfam" id="PF04471">
    <property type="entry name" value="Mrr_cat"/>
    <property type="match status" value="1"/>
</dbReference>
<accession>A0A3P8MC96</accession>
<evidence type="ECO:0000259" key="2">
    <source>
        <dbReference type="Pfam" id="PF14338"/>
    </source>
</evidence>
<dbReference type="RefSeq" id="WP_126197308.1">
    <property type="nucleotide sequence ID" value="NZ_CP085954.1"/>
</dbReference>
<dbReference type="Pfam" id="PF14338">
    <property type="entry name" value="Mrr_N"/>
    <property type="match status" value="1"/>
</dbReference>
<dbReference type="SUPFAM" id="SSF52980">
    <property type="entry name" value="Restriction endonuclease-like"/>
    <property type="match status" value="1"/>
</dbReference>
<dbReference type="InterPro" id="IPR011856">
    <property type="entry name" value="tRNA_endonuc-like_dom_sf"/>
</dbReference>
<dbReference type="PANTHER" id="PTHR30015:SF7">
    <property type="entry name" value="TYPE IV METHYL-DIRECTED RESTRICTION ENZYME ECOKMRR"/>
    <property type="match status" value="1"/>
</dbReference>
<dbReference type="EMBL" id="LR131273">
    <property type="protein sequence ID" value="VDR40300.1"/>
    <property type="molecule type" value="Genomic_DNA"/>
</dbReference>
<dbReference type="GO" id="GO:0009307">
    <property type="term" value="P:DNA restriction-modification system"/>
    <property type="evidence" value="ECO:0007669"/>
    <property type="project" value="InterPro"/>
</dbReference>
<feature type="domain" description="Restriction system protein Mrr-like N-terminal" evidence="2">
    <location>
        <begin position="6"/>
        <end position="90"/>
    </location>
</feature>
<dbReference type="Gene3D" id="3.40.1350.10">
    <property type="match status" value="1"/>
</dbReference>
<protein>
    <submittedName>
        <fullName evidence="3">EcoKMrr</fullName>
    </submittedName>
</protein>
<dbReference type="GO" id="GO:0003677">
    <property type="term" value="F:DNA binding"/>
    <property type="evidence" value="ECO:0007669"/>
    <property type="project" value="InterPro"/>
</dbReference>
<sequence length="306" mass="32959">MVMPTWDEFMAPVLRALQSGETVKRRDLEERVVAAEGLSEDELAEALPSGQLRYRNRIGWATSYLGRADAISRPARGQYAITDAGRRLLADHPNGISEKALRAFVGDPDASYTWKALQGMEARATAITSDPEPVTGLDPEEQIADGIGRINATVADELLTRLHDNSPTFFEQTVINLLVAMGYGGAGGKATVTRTSNDGGIDGIIDQDALGLSRVYVQAKRYAPDNSVGRPELQAFVGALSGKADGGVFITTGRFSKGAAEYAEVVPTRIILIDGARLAGLMIRYGVGVQVKQTLQIVEVDEDFFE</sequence>
<reference evidence="3 4" key="1">
    <citation type="submission" date="2018-12" db="EMBL/GenBank/DDBJ databases">
        <authorList>
            <consortium name="Pathogen Informatics"/>
        </authorList>
    </citation>
    <scope>NUCLEOTIDE SEQUENCE [LARGE SCALE GENOMIC DNA]</scope>
    <source>
        <strain evidence="3 4">NCTC10741</strain>
    </source>
</reference>
<dbReference type="REBASE" id="284463">
    <property type="entry name" value="Tpa10741MrrP"/>
</dbReference>
<dbReference type="InterPro" id="IPR011335">
    <property type="entry name" value="Restrct_endonuc-II-like"/>
</dbReference>
<dbReference type="Proteomes" id="UP000271626">
    <property type="component" value="Chromosome"/>
</dbReference>
<dbReference type="OrthoDB" id="9803736at2"/>
<proteinExistence type="predicted"/>
<organism evidence="3 4">
    <name type="scientific">Tsukamurella paurometabola</name>
    <name type="common">Corynebacterium paurometabolum</name>
    <dbReference type="NCBI Taxonomy" id="2061"/>
    <lineage>
        <taxon>Bacteria</taxon>
        <taxon>Bacillati</taxon>
        <taxon>Actinomycetota</taxon>
        <taxon>Actinomycetes</taxon>
        <taxon>Mycobacteriales</taxon>
        <taxon>Tsukamurellaceae</taxon>
        <taxon>Tsukamurella</taxon>
    </lineage>
</organism>
<feature type="domain" description="Restriction endonuclease type IV Mrr" evidence="1">
    <location>
        <begin position="164"/>
        <end position="282"/>
    </location>
</feature>
<evidence type="ECO:0000259" key="1">
    <source>
        <dbReference type="Pfam" id="PF04471"/>
    </source>
</evidence>
<name>A0A3P8MC96_TSUPA</name>
<dbReference type="GO" id="GO:0015666">
    <property type="term" value="F:restriction endodeoxyribonuclease activity"/>
    <property type="evidence" value="ECO:0007669"/>
    <property type="project" value="TreeGrafter"/>
</dbReference>
<dbReference type="AlphaFoldDB" id="A0A3P8MC96"/>
<dbReference type="InterPro" id="IPR052906">
    <property type="entry name" value="Type_IV_Methyl-Rstrct_Enzyme"/>
</dbReference>
<gene>
    <name evidence="3" type="primary">mrr</name>
    <name evidence="3" type="ORF">NCTC10741_03457</name>
</gene>
<dbReference type="InterPro" id="IPR007560">
    <property type="entry name" value="Restrct_endonuc_IV_Mrr"/>
</dbReference>
<evidence type="ECO:0000313" key="4">
    <source>
        <dbReference type="Proteomes" id="UP000271626"/>
    </source>
</evidence>
<evidence type="ECO:0000313" key="3">
    <source>
        <dbReference type="EMBL" id="VDR40300.1"/>
    </source>
</evidence>